<evidence type="ECO:0000313" key="2">
    <source>
        <dbReference type="EMBL" id="MBF6356572.1"/>
    </source>
</evidence>
<gene>
    <name evidence="2" type="ORF">IU449_18820</name>
</gene>
<feature type="chain" id="PRO_5045951655" evidence="1">
    <location>
        <begin position="29"/>
        <end position="59"/>
    </location>
</feature>
<comment type="caution">
    <text evidence="2">The sequence shown here is derived from an EMBL/GenBank/DDBJ whole genome shotgun (WGS) entry which is preliminary data.</text>
</comment>
<protein>
    <submittedName>
        <fullName evidence="2">Uncharacterized protein</fullName>
    </submittedName>
</protein>
<keyword evidence="3" id="KW-1185">Reference proteome</keyword>
<dbReference type="EMBL" id="JADLQN010000003">
    <property type="protein sequence ID" value="MBF6356572.1"/>
    <property type="molecule type" value="Genomic_DNA"/>
</dbReference>
<name>A0ABS0DDM0_9NOCA</name>
<sequence length="59" mass="5590">MTSKFTRPAALAALVLTAGALSAGTATAAAPTAPATAVAGSVEVCIPIPGLPLEVAICL</sequence>
<evidence type="ECO:0000256" key="1">
    <source>
        <dbReference type="SAM" id="SignalP"/>
    </source>
</evidence>
<proteinExistence type="predicted"/>
<organism evidence="2 3">
    <name type="scientific">Nocardia higoensis</name>
    <dbReference type="NCBI Taxonomy" id="228599"/>
    <lineage>
        <taxon>Bacteria</taxon>
        <taxon>Bacillati</taxon>
        <taxon>Actinomycetota</taxon>
        <taxon>Actinomycetes</taxon>
        <taxon>Mycobacteriales</taxon>
        <taxon>Nocardiaceae</taxon>
        <taxon>Nocardia</taxon>
    </lineage>
</organism>
<dbReference type="RefSeq" id="WP_195003429.1">
    <property type="nucleotide sequence ID" value="NZ_JADLQN010000003.1"/>
</dbReference>
<dbReference type="PROSITE" id="PS51318">
    <property type="entry name" value="TAT"/>
    <property type="match status" value="1"/>
</dbReference>
<keyword evidence="1" id="KW-0732">Signal</keyword>
<reference evidence="2 3" key="1">
    <citation type="submission" date="2020-10" db="EMBL/GenBank/DDBJ databases">
        <title>Identification of Nocardia species via Next-generation sequencing and recognition of intraspecies genetic diversity.</title>
        <authorList>
            <person name="Li P."/>
            <person name="Li P."/>
            <person name="Lu B."/>
        </authorList>
    </citation>
    <scope>NUCLEOTIDE SEQUENCE [LARGE SCALE GENOMIC DNA]</scope>
    <source>
        <strain evidence="2 3">BJ06-0143</strain>
    </source>
</reference>
<dbReference type="Proteomes" id="UP000707731">
    <property type="component" value="Unassembled WGS sequence"/>
</dbReference>
<accession>A0ABS0DDM0</accession>
<feature type="signal peptide" evidence="1">
    <location>
        <begin position="1"/>
        <end position="28"/>
    </location>
</feature>
<evidence type="ECO:0000313" key="3">
    <source>
        <dbReference type="Proteomes" id="UP000707731"/>
    </source>
</evidence>
<dbReference type="InterPro" id="IPR006311">
    <property type="entry name" value="TAT_signal"/>
</dbReference>